<dbReference type="InterPro" id="IPR036890">
    <property type="entry name" value="HATPase_C_sf"/>
</dbReference>
<dbReference type="SUPFAM" id="SSF55785">
    <property type="entry name" value="PYP-like sensor domain (PAS domain)"/>
    <property type="match status" value="4"/>
</dbReference>
<dbReference type="Gene3D" id="2.10.70.100">
    <property type="match status" value="1"/>
</dbReference>
<dbReference type="eggNOG" id="COG2202">
    <property type="taxonomic scope" value="Bacteria"/>
</dbReference>
<protein>
    <recommendedName>
        <fullName evidence="2">histidine kinase</fullName>
        <ecNumber evidence="2">2.7.13.3</ecNumber>
    </recommendedName>
</protein>
<dbReference type="Gene3D" id="1.10.287.130">
    <property type="match status" value="1"/>
</dbReference>
<evidence type="ECO:0000259" key="9">
    <source>
        <dbReference type="PROSITE" id="PS50113"/>
    </source>
</evidence>
<dbReference type="SMART" id="SM00387">
    <property type="entry name" value="HATPase_c"/>
    <property type="match status" value="1"/>
</dbReference>
<dbReference type="Pfam" id="PF13426">
    <property type="entry name" value="PAS_9"/>
    <property type="match status" value="1"/>
</dbReference>
<gene>
    <name evidence="10" type="ORF">Metal_2229</name>
</gene>
<dbReference type="InterPro" id="IPR005467">
    <property type="entry name" value="His_kinase_dom"/>
</dbReference>
<evidence type="ECO:0000259" key="7">
    <source>
        <dbReference type="PROSITE" id="PS50109"/>
    </source>
</evidence>
<keyword evidence="5" id="KW-0418">Kinase</keyword>
<dbReference type="InterPro" id="IPR035965">
    <property type="entry name" value="PAS-like_dom_sf"/>
</dbReference>
<dbReference type="PRINTS" id="PR00344">
    <property type="entry name" value="BCTRLSENSOR"/>
</dbReference>
<dbReference type="SUPFAM" id="SSF47384">
    <property type="entry name" value="Homodimeric domain of signal transducing histidine kinase"/>
    <property type="match status" value="1"/>
</dbReference>
<evidence type="ECO:0000256" key="4">
    <source>
        <dbReference type="ARBA" id="ARBA00022679"/>
    </source>
</evidence>
<dbReference type="InterPro" id="IPR013656">
    <property type="entry name" value="PAS_4"/>
</dbReference>
<dbReference type="InterPro" id="IPR003661">
    <property type="entry name" value="HisK_dim/P_dom"/>
</dbReference>
<feature type="domain" description="PAC" evidence="9">
    <location>
        <begin position="195"/>
        <end position="250"/>
    </location>
</feature>
<dbReference type="HOGENOM" id="CLU_008767_0_0_6"/>
<keyword evidence="11" id="KW-1185">Reference proteome</keyword>
<dbReference type="Pfam" id="PF02518">
    <property type="entry name" value="HATPase_c"/>
    <property type="match status" value="1"/>
</dbReference>
<dbReference type="Gene3D" id="3.30.565.10">
    <property type="entry name" value="Histidine kinase-like ATPase, C-terminal domain"/>
    <property type="match status" value="1"/>
</dbReference>
<dbReference type="PANTHER" id="PTHR43304">
    <property type="entry name" value="PHYTOCHROME-LIKE PROTEIN CPH1"/>
    <property type="match status" value="1"/>
</dbReference>
<dbReference type="Gene3D" id="3.30.450.20">
    <property type="entry name" value="PAS domain"/>
    <property type="match status" value="4"/>
</dbReference>
<comment type="catalytic activity">
    <reaction evidence="1">
        <text>ATP + protein L-histidine = ADP + protein N-phospho-L-histidine.</text>
        <dbReference type="EC" id="2.7.13.3"/>
    </reaction>
</comment>
<dbReference type="Pfam" id="PF08448">
    <property type="entry name" value="PAS_4"/>
    <property type="match status" value="1"/>
</dbReference>
<evidence type="ECO:0000259" key="8">
    <source>
        <dbReference type="PROSITE" id="PS50112"/>
    </source>
</evidence>
<feature type="domain" description="PAC" evidence="9">
    <location>
        <begin position="452"/>
        <end position="504"/>
    </location>
</feature>
<dbReference type="PROSITE" id="PS50112">
    <property type="entry name" value="PAS"/>
    <property type="match status" value="2"/>
</dbReference>
<feature type="transmembrane region" description="Helical" evidence="6">
    <location>
        <begin position="21"/>
        <end position="41"/>
    </location>
</feature>
<dbReference type="SMART" id="SM00091">
    <property type="entry name" value="PAS"/>
    <property type="match status" value="4"/>
</dbReference>
<dbReference type="InterPro" id="IPR004358">
    <property type="entry name" value="Sig_transdc_His_kin-like_C"/>
</dbReference>
<keyword evidence="6" id="KW-0812">Transmembrane</keyword>
<feature type="transmembrane region" description="Helical" evidence="6">
    <location>
        <begin position="96"/>
        <end position="115"/>
    </location>
</feature>
<dbReference type="SMART" id="SM00086">
    <property type="entry name" value="PAC"/>
    <property type="match status" value="4"/>
</dbReference>
<dbReference type="CDD" id="cd00082">
    <property type="entry name" value="HisKA"/>
    <property type="match status" value="1"/>
</dbReference>
<evidence type="ECO:0000256" key="6">
    <source>
        <dbReference type="SAM" id="Phobius"/>
    </source>
</evidence>
<evidence type="ECO:0000256" key="5">
    <source>
        <dbReference type="ARBA" id="ARBA00022777"/>
    </source>
</evidence>
<evidence type="ECO:0000313" key="10">
    <source>
        <dbReference type="EMBL" id="EIC29975.1"/>
    </source>
</evidence>
<dbReference type="EMBL" id="CM001475">
    <property type="protein sequence ID" value="EIC29975.1"/>
    <property type="molecule type" value="Genomic_DNA"/>
</dbReference>
<dbReference type="InterPro" id="IPR013655">
    <property type="entry name" value="PAS_fold_3"/>
</dbReference>
<dbReference type="InterPro" id="IPR001610">
    <property type="entry name" value="PAC"/>
</dbReference>
<organism evidence="10 11">
    <name type="scientific">Methylomicrobium album BG8</name>
    <dbReference type="NCBI Taxonomy" id="686340"/>
    <lineage>
        <taxon>Bacteria</taxon>
        <taxon>Pseudomonadati</taxon>
        <taxon>Pseudomonadota</taxon>
        <taxon>Gammaproteobacteria</taxon>
        <taxon>Methylococcales</taxon>
        <taxon>Methylococcaceae</taxon>
        <taxon>Methylomicrobium</taxon>
    </lineage>
</organism>
<evidence type="ECO:0000313" key="11">
    <source>
        <dbReference type="Proteomes" id="UP000005090"/>
    </source>
</evidence>
<dbReference type="InterPro" id="IPR052162">
    <property type="entry name" value="Sensor_kinase/Photoreceptor"/>
</dbReference>
<keyword evidence="4" id="KW-0808">Transferase</keyword>
<feature type="domain" description="Histidine kinase" evidence="7">
    <location>
        <begin position="645"/>
        <end position="864"/>
    </location>
</feature>
<feature type="domain" description="PAS" evidence="8">
    <location>
        <begin position="498"/>
        <end position="570"/>
    </location>
</feature>
<dbReference type="GO" id="GO:0000155">
    <property type="term" value="F:phosphorelay sensor kinase activity"/>
    <property type="evidence" value="ECO:0007669"/>
    <property type="project" value="InterPro"/>
</dbReference>
<dbReference type="EC" id="2.7.13.3" evidence="2"/>
<name>H8GG51_METAL</name>
<dbReference type="SUPFAM" id="SSF55874">
    <property type="entry name" value="ATPase domain of HSP90 chaperone/DNA topoisomerase II/histidine kinase"/>
    <property type="match status" value="1"/>
</dbReference>
<dbReference type="STRING" id="686340.Metal_2229"/>
<dbReference type="InterPro" id="IPR000700">
    <property type="entry name" value="PAS-assoc_C"/>
</dbReference>
<evidence type="ECO:0000256" key="3">
    <source>
        <dbReference type="ARBA" id="ARBA00022553"/>
    </source>
</evidence>
<dbReference type="PROSITE" id="PS50109">
    <property type="entry name" value="HIS_KIN"/>
    <property type="match status" value="1"/>
</dbReference>
<keyword evidence="3" id="KW-0597">Phosphoprotein</keyword>
<proteinExistence type="predicted"/>
<feature type="transmembrane region" description="Helical" evidence="6">
    <location>
        <begin position="47"/>
        <end position="64"/>
    </location>
</feature>
<dbReference type="InterPro" id="IPR003594">
    <property type="entry name" value="HATPase_dom"/>
</dbReference>
<dbReference type="Pfam" id="PF08447">
    <property type="entry name" value="PAS_3"/>
    <property type="match status" value="2"/>
</dbReference>
<dbReference type="eggNOG" id="COG4191">
    <property type="taxonomic scope" value="Bacteria"/>
</dbReference>
<keyword evidence="6" id="KW-0472">Membrane</keyword>
<reference evidence="10 11" key="1">
    <citation type="journal article" date="2013" name="Genome Announc.">
        <title>Genome Sequence of the Obligate Gammaproteobacterial Methanotroph Methylomicrobium album Strain BG8.</title>
        <authorList>
            <person name="Kits K.D."/>
            <person name="Kalyuzhnaya M.G."/>
            <person name="Klotz M.G."/>
            <person name="Jetten M.S."/>
            <person name="Op den Camp H.J."/>
            <person name="Vuilleumier S."/>
            <person name="Bringel F."/>
            <person name="Dispirito A.A."/>
            <person name="Murrell J.C."/>
            <person name="Bruce D."/>
            <person name="Cheng J.F."/>
            <person name="Copeland A."/>
            <person name="Goodwin L."/>
            <person name="Hauser L."/>
            <person name="Lajus A."/>
            <person name="Land M.L."/>
            <person name="Lapidus A."/>
            <person name="Lucas S."/>
            <person name="Medigue C."/>
            <person name="Pitluck S."/>
            <person name="Woyke T."/>
            <person name="Zeytun A."/>
            <person name="Stein L.Y."/>
        </authorList>
    </citation>
    <scope>NUCLEOTIDE SEQUENCE [LARGE SCALE GENOMIC DNA]</scope>
    <source>
        <strain evidence="10 11">BG8</strain>
    </source>
</reference>
<dbReference type="eggNOG" id="COG5000">
    <property type="taxonomic scope" value="Bacteria"/>
</dbReference>
<accession>H8GG51</accession>
<dbReference type="PANTHER" id="PTHR43304:SF1">
    <property type="entry name" value="PAC DOMAIN-CONTAINING PROTEIN"/>
    <property type="match status" value="1"/>
</dbReference>
<evidence type="ECO:0000256" key="1">
    <source>
        <dbReference type="ARBA" id="ARBA00000085"/>
    </source>
</evidence>
<dbReference type="NCBIfam" id="TIGR00229">
    <property type="entry name" value="sensory_box"/>
    <property type="match status" value="3"/>
</dbReference>
<evidence type="ECO:0000256" key="2">
    <source>
        <dbReference type="ARBA" id="ARBA00012438"/>
    </source>
</evidence>
<keyword evidence="6" id="KW-1133">Transmembrane helix</keyword>
<dbReference type="Pfam" id="PF00512">
    <property type="entry name" value="HisKA"/>
    <property type="match status" value="1"/>
</dbReference>
<feature type="domain" description="PAS" evidence="8">
    <location>
        <begin position="251"/>
        <end position="304"/>
    </location>
</feature>
<dbReference type="Proteomes" id="UP000005090">
    <property type="component" value="Chromosome"/>
</dbReference>
<dbReference type="PROSITE" id="PS50113">
    <property type="entry name" value="PAC"/>
    <property type="match status" value="3"/>
</dbReference>
<dbReference type="AlphaFoldDB" id="H8GG51"/>
<dbReference type="SMART" id="SM00388">
    <property type="entry name" value="HisKA"/>
    <property type="match status" value="1"/>
</dbReference>
<dbReference type="InterPro" id="IPR000014">
    <property type="entry name" value="PAS"/>
</dbReference>
<dbReference type="CDD" id="cd00130">
    <property type="entry name" value="PAS"/>
    <property type="match status" value="3"/>
</dbReference>
<dbReference type="InterPro" id="IPR036097">
    <property type="entry name" value="HisK_dim/P_sf"/>
</dbReference>
<sequence>MNSSRSKTQSIILYFDAQPDFLRYAVAVLAVAIGAIATRFIPAIGERAAFLLFFFTIAQTAFWLGLNPGLFAMLLSLIAVNAQVLFPTHISAHDLWVLNAGFCFASAGMIATTGFHRRATAALWESRQDLDFAQKVGQIGSWRLNVQRNELRWSGENYRIFGMPNGTPQTYETFLSIVHPDDREYVDHMWQAGLRGAPYDIEHRLIVGGEVKWVREKAVLEFGKKGKPLGGFGITQDITRYKRNELALQESRQRYAGIVESALDAIVTIDANQRITLFNAAAEKMFGCKAEEAVGESIERFIPERFRAAHNAHVRAFGSFGLTNRKMGEPASVWGLRANGEEFPVEATISQCAINGGKSFTVILRDVTELKRFQDSLIKIQAQLRTFIEQAPLSIAMFDREMNYLATSRRWVEEFGRGYDDLTGHNHYAVNPDISAEWKRVHAKAQAGEFLKNDDDLWVQADGSRHWVRWVAYPWTNQHGEIGGIIIACEDITALRTAQERLALVVEEVKAGYWDWDLNTDSVYLSPEWKRQIGFEENELLNRREEWECRLHPDDRAGVLEATDSYIAGLLPVFELEFRLRHKDGLYRWIHTRGVLLRDPNNRPLRMLGINLDITDYKRQKELRERRDKMEQSVRLYAVTQTAAAIAHELHQPLAAISSYSEVALHLLRTGGWSPEKLSPMMEVCAQQAQRAGGVIRQLMTVLHEDDSSSELIDIGFLTREALDLVKANGTMDGFDVELELAAGLPPVRGNSLQIEKVLVNLLCNSLASMRENGMNAGTVTVTARCTDETPAMIQVTVGDQDKCETDSATLKNIFQPFYRGKPHGSGMDLAISRALVQAHGGNMWAERNADTGLCIHFTLPAAS</sequence>
<feature type="domain" description="PAC" evidence="9">
    <location>
        <begin position="574"/>
        <end position="626"/>
    </location>
</feature>